<comment type="catalytic activity">
    <reaction evidence="10 11">
        <text>L-threonyl-[protein] + FAD = FMN-L-threonyl-[protein] + AMP + H(+)</text>
        <dbReference type="Rhea" id="RHEA:36847"/>
        <dbReference type="Rhea" id="RHEA-COMP:11060"/>
        <dbReference type="Rhea" id="RHEA-COMP:11061"/>
        <dbReference type="ChEBI" id="CHEBI:15378"/>
        <dbReference type="ChEBI" id="CHEBI:30013"/>
        <dbReference type="ChEBI" id="CHEBI:57692"/>
        <dbReference type="ChEBI" id="CHEBI:74257"/>
        <dbReference type="ChEBI" id="CHEBI:456215"/>
        <dbReference type="EC" id="2.7.1.180"/>
    </reaction>
</comment>
<dbReference type="PANTHER" id="PTHR30040">
    <property type="entry name" value="THIAMINE BIOSYNTHESIS LIPOPROTEIN APBE"/>
    <property type="match status" value="1"/>
</dbReference>
<evidence type="ECO:0000256" key="6">
    <source>
        <dbReference type="ARBA" id="ARBA00022723"/>
    </source>
</evidence>
<dbReference type="InterPro" id="IPR003374">
    <property type="entry name" value="ApbE-like_sf"/>
</dbReference>
<dbReference type="Proteomes" id="UP000711391">
    <property type="component" value="Unassembled WGS sequence"/>
</dbReference>
<evidence type="ECO:0000256" key="4">
    <source>
        <dbReference type="ARBA" id="ARBA00022630"/>
    </source>
</evidence>
<keyword evidence="4 11" id="KW-0285">Flavoprotein</keyword>
<comment type="cofactor">
    <cofactor evidence="12">
        <name>Mg(2+)</name>
        <dbReference type="ChEBI" id="CHEBI:18420"/>
    </cofactor>
    <cofactor evidence="12">
        <name>Mn(2+)</name>
        <dbReference type="ChEBI" id="CHEBI:29035"/>
    </cofactor>
    <text evidence="12">Magnesium. Can also use manganese.</text>
</comment>
<dbReference type="SUPFAM" id="SSF143631">
    <property type="entry name" value="ApbE-like"/>
    <property type="match status" value="1"/>
</dbReference>
<evidence type="ECO:0000256" key="3">
    <source>
        <dbReference type="ARBA" id="ARBA00016337"/>
    </source>
</evidence>
<evidence type="ECO:0000256" key="11">
    <source>
        <dbReference type="PIRNR" id="PIRNR006268"/>
    </source>
</evidence>
<reference evidence="13" key="1">
    <citation type="submission" date="2020-10" db="EMBL/GenBank/DDBJ databases">
        <title>Microbiome of the Black Sea water column analyzed by genome centric metagenomics.</title>
        <authorList>
            <person name="Cabello-Yeves P.J."/>
            <person name="Callieri C."/>
            <person name="Picazo A."/>
            <person name="Mehrshad M."/>
            <person name="Haro-Moreno J.M."/>
            <person name="Roda-Garcia J."/>
            <person name="Dzembekova N."/>
            <person name="Slabakova V."/>
            <person name="Slabakova N."/>
            <person name="Moncheva S."/>
            <person name="Rodriguez-Valera F."/>
        </authorList>
    </citation>
    <scope>NUCLEOTIDE SEQUENCE</scope>
    <source>
        <strain evidence="13">BS307-5m-G50</strain>
    </source>
</reference>
<accession>A0A937I6U0</accession>
<comment type="similarity">
    <text evidence="1 11">Belongs to the ApbE family.</text>
</comment>
<evidence type="ECO:0000256" key="8">
    <source>
        <dbReference type="ARBA" id="ARBA00022842"/>
    </source>
</evidence>
<dbReference type="GO" id="GO:0016740">
    <property type="term" value="F:transferase activity"/>
    <property type="evidence" value="ECO:0007669"/>
    <property type="project" value="UniProtKB-UniRule"/>
</dbReference>
<dbReference type="EMBL" id="JADHQD010000004">
    <property type="protein sequence ID" value="MBL6817962.1"/>
    <property type="molecule type" value="Genomic_DNA"/>
</dbReference>
<evidence type="ECO:0000256" key="2">
    <source>
        <dbReference type="ARBA" id="ARBA00011955"/>
    </source>
</evidence>
<evidence type="ECO:0000256" key="12">
    <source>
        <dbReference type="PIRSR" id="PIRSR006268-2"/>
    </source>
</evidence>
<organism evidence="13 14">
    <name type="scientific">SAR86 cluster bacterium</name>
    <dbReference type="NCBI Taxonomy" id="2030880"/>
    <lineage>
        <taxon>Bacteria</taxon>
        <taxon>Pseudomonadati</taxon>
        <taxon>Pseudomonadota</taxon>
        <taxon>Gammaproteobacteria</taxon>
        <taxon>SAR86 cluster</taxon>
    </lineage>
</organism>
<protein>
    <recommendedName>
        <fullName evidence="3 11">FAD:protein FMN transferase</fullName>
        <ecNumber evidence="2 11">2.7.1.180</ecNumber>
    </recommendedName>
    <alternativeName>
        <fullName evidence="9 11">Flavin transferase</fullName>
    </alternativeName>
</protein>
<dbReference type="EC" id="2.7.1.180" evidence="2 11"/>
<evidence type="ECO:0000256" key="5">
    <source>
        <dbReference type="ARBA" id="ARBA00022679"/>
    </source>
</evidence>
<comment type="caution">
    <text evidence="13">The sequence shown here is derived from an EMBL/GenBank/DDBJ whole genome shotgun (WGS) entry which is preliminary data.</text>
</comment>
<keyword evidence="6 11" id="KW-0479">Metal-binding</keyword>
<name>A0A937I6U0_9GAMM</name>
<keyword evidence="8 11" id="KW-0460">Magnesium</keyword>
<dbReference type="PANTHER" id="PTHR30040:SF2">
    <property type="entry name" value="FAD:PROTEIN FMN TRANSFERASE"/>
    <property type="match status" value="1"/>
</dbReference>
<dbReference type="Gene3D" id="3.10.520.10">
    <property type="entry name" value="ApbE-like domains"/>
    <property type="match status" value="1"/>
</dbReference>
<gene>
    <name evidence="13" type="ORF">ISQ64_00990</name>
</gene>
<sequence length="331" mass="36833">MISRKLFSKLLALIVGCICVYIAYSSNKSTTFTINGSAYGTTWSVTSTDFIADHHEKNIQKIIANVDMVASNYKANSEVAILNKKPINTPITISSDLYNILDIAKNIHSLSDGAYDITLGKISSELGFSPSFNKDLTQNQFSNYTLLDKDELIVIKSSYNWFDLSSIAKGYAVQLIHNYLISNNLSNHLIDIGGELIINGTNNNQPWKVGIQNPTSLSDDAIYVIQNKNNFLAIATSGEYRNYRISSDNEKITHTINPKTLTSIKSKALSVTVIHKNSATYADALATAFNVIGYPESIEYANKYNIALMLIVEIDNEFKLMFSDEWYNLGL</sequence>
<dbReference type="GO" id="GO:0046872">
    <property type="term" value="F:metal ion binding"/>
    <property type="evidence" value="ECO:0007669"/>
    <property type="project" value="UniProtKB-UniRule"/>
</dbReference>
<feature type="binding site" evidence="12">
    <location>
        <position position="287"/>
    </location>
    <ligand>
        <name>Mg(2+)</name>
        <dbReference type="ChEBI" id="CHEBI:18420"/>
    </ligand>
</feature>
<dbReference type="AlphaFoldDB" id="A0A937I6U0"/>
<evidence type="ECO:0000313" key="13">
    <source>
        <dbReference type="EMBL" id="MBL6817962.1"/>
    </source>
</evidence>
<evidence type="ECO:0000313" key="14">
    <source>
        <dbReference type="Proteomes" id="UP000711391"/>
    </source>
</evidence>
<evidence type="ECO:0000256" key="7">
    <source>
        <dbReference type="ARBA" id="ARBA00022827"/>
    </source>
</evidence>
<feature type="binding site" evidence="12">
    <location>
        <position position="166"/>
    </location>
    <ligand>
        <name>Mg(2+)</name>
        <dbReference type="ChEBI" id="CHEBI:18420"/>
    </ligand>
</feature>
<evidence type="ECO:0000256" key="10">
    <source>
        <dbReference type="ARBA" id="ARBA00048540"/>
    </source>
</evidence>
<dbReference type="InterPro" id="IPR024932">
    <property type="entry name" value="ApbE"/>
</dbReference>
<evidence type="ECO:0000256" key="1">
    <source>
        <dbReference type="ARBA" id="ARBA00008282"/>
    </source>
</evidence>
<dbReference type="PIRSF" id="PIRSF006268">
    <property type="entry name" value="ApbE"/>
    <property type="match status" value="1"/>
</dbReference>
<proteinExistence type="inferred from homology"/>
<feature type="binding site" evidence="12">
    <location>
        <position position="283"/>
    </location>
    <ligand>
        <name>Mg(2+)</name>
        <dbReference type="ChEBI" id="CHEBI:18420"/>
    </ligand>
</feature>
<keyword evidence="7 11" id="KW-0274">FAD</keyword>
<keyword evidence="5 11" id="KW-0808">Transferase</keyword>
<dbReference type="Pfam" id="PF02424">
    <property type="entry name" value="ApbE"/>
    <property type="match status" value="1"/>
</dbReference>
<evidence type="ECO:0000256" key="9">
    <source>
        <dbReference type="ARBA" id="ARBA00031306"/>
    </source>
</evidence>